<sequence length="173" mass="17811">MSAPFSESVASVPARISSKPKAAALAAAAAGAVLLVTSLVGPGWLYVPANPAAQVPAMTLSFGDLHDLTAGGMVPTNGIQDAYLSWLGWMLVAAVSVLAVALAVAPRRSLAWLLVVASVVGLVVTTLALKGPLSWGDFIDEAKNLRIGGYLVIIGFIVTLVLAAISLRPRREL</sequence>
<proteinExistence type="predicted"/>
<accession>A0A417Y8P9</accession>
<evidence type="ECO:0000313" key="3">
    <source>
        <dbReference type="Proteomes" id="UP000283644"/>
    </source>
</evidence>
<dbReference type="RefSeq" id="WP_118921516.1">
    <property type="nucleotide sequence ID" value="NZ_QXGH01000002.1"/>
</dbReference>
<feature type="transmembrane region" description="Helical" evidence="1">
    <location>
        <begin position="83"/>
        <end position="103"/>
    </location>
</feature>
<name>A0A417Y8P9_9ACTN</name>
<keyword evidence="1" id="KW-0812">Transmembrane</keyword>
<feature type="transmembrane region" description="Helical" evidence="1">
    <location>
        <begin position="110"/>
        <end position="129"/>
    </location>
</feature>
<dbReference type="EMBL" id="QXGH01000002">
    <property type="protein sequence ID" value="RHW29122.1"/>
    <property type="molecule type" value="Genomic_DNA"/>
</dbReference>
<evidence type="ECO:0000256" key="1">
    <source>
        <dbReference type="SAM" id="Phobius"/>
    </source>
</evidence>
<keyword evidence="3" id="KW-1185">Reference proteome</keyword>
<dbReference type="AlphaFoldDB" id="A0A417Y8P9"/>
<keyword evidence="1" id="KW-1133">Transmembrane helix</keyword>
<gene>
    <name evidence="2" type="ORF">D0Z08_00240</name>
</gene>
<comment type="caution">
    <text evidence="2">The sequence shown here is derived from an EMBL/GenBank/DDBJ whole genome shotgun (WGS) entry which is preliminary data.</text>
</comment>
<keyword evidence="1" id="KW-0472">Membrane</keyword>
<organism evidence="2 3">
    <name type="scientific">Nocardioides immobilis</name>
    <dbReference type="NCBI Taxonomy" id="2049295"/>
    <lineage>
        <taxon>Bacteria</taxon>
        <taxon>Bacillati</taxon>
        <taxon>Actinomycetota</taxon>
        <taxon>Actinomycetes</taxon>
        <taxon>Propionibacteriales</taxon>
        <taxon>Nocardioidaceae</taxon>
        <taxon>Nocardioides</taxon>
    </lineage>
</organism>
<dbReference type="OrthoDB" id="9986099at2"/>
<reference evidence="2 3" key="1">
    <citation type="submission" date="2018-09" db="EMBL/GenBank/DDBJ databases">
        <title>Genome sequencing of Nocardioides immobilis CCTCC AB 2017083 for comparison to Nocardioides silvaticus.</title>
        <authorList>
            <person name="Li C."/>
            <person name="Wang G."/>
        </authorList>
    </citation>
    <scope>NUCLEOTIDE SEQUENCE [LARGE SCALE GENOMIC DNA]</scope>
    <source>
        <strain evidence="2 3">CCTCC AB 2017083</strain>
    </source>
</reference>
<evidence type="ECO:0000313" key="2">
    <source>
        <dbReference type="EMBL" id="RHW29122.1"/>
    </source>
</evidence>
<dbReference type="Proteomes" id="UP000283644">
    <property type="component" value="Unassembled WGS sequence"/>
</dbReference>
<feature type="transmembrane region" description="Helical" evidence="1">
    <location>
        <begin position="23"/>
        <end position="47"/>
    </location>
</feature>
<feature type="transmembrane region" description="Helical" evidence="1">
    <location>
        <begin position="149"/>
        <end position="167"/>
    </location>
</feature>
<protein>
    <submittedName>
        <fullName evidence="2">Uncharacterized protein</fullName>
    </submittedName>
</protein>